<gene>
    <name evidence="2" type="ORF">ALP03_02393</name>
</gene>
<comment type="caution">
    <text evidence="2">The sequence shown here is derived from an EMBL/GenBank/DDBJ whole genome shotgun (WGS) entry which is preliminary data.</text>
</comment>
<organism evidence="2 3">
    <name type="scientific">Pseudomonas amygdali pv. tabaci</name>
    <name type="common">Pseudomonas syringae pv. tabaci</name>
    <dbReference type="NCBI Taxonomy" id="322"/>
    <lineage>
        <taxon>Bacteria</taxon>
        <taxon>Pseudomonadati</taxon>
        <taxon>Pseudomonadota</taxon>
        <taxon>Gammaproteobacteria</taxon>
        <taxon>Pseudomonadales</taxon>
        <taxon>Pseudomonadaceae</taxon>
        <taxon>Pseudomonas</taxon>
        <taxon>Pseudomonas amygdali</taxon>
    </lineage>
</organism>
<protein>
    <recommendedName>
        <fullName evidence="4">DUF1640 domain-containing protein</fullName>
    </recommendedName>
</protein>
<dbReference type="Proteomes" id="UP000271531">
    <property type="component" value="Unassembled WGS sequence"/>
</dbReference>
<keyword evidence="1" id="KW-0812">Transmembrane</keyword>
<proteinExistence type="predicted"/>
<keyword evidence="1" id="KW-0472">Membrane</keyword>
<name>A0A3M6HEU7_PSEAJ</name>
<evidence type="ECO:0008006" key="4">
    <source>
        <dbReference type="Google" id="ProtNLM"/>
    </source>
</evidence>
<evidence type="ECO:0000313" key="2">
    <source>
        <dbReference type="EMBL" id="RMW03462.1"/>
    </source>
</evidence>
<sequence>MHIDSHTPPGPFPSGWSRAQQETFMKSSFPLYQALISIDVTEDRAAAVVDALESDMQTQLATKADIDKLESRLELKLTIRMAVMLTAAVGIMLTAFRFMH</sequence>
<evidence type="ECO:0000256" key="1">
    <source>
        <dbReference type="SAM" id="Phobius"/>
    </source>
</evidence>
<dbReference type="EMBL" id="RBVA01000384">
    <property type="protein sequence ID" value="RMW03462.1"/>
    <property type="molecule type" value="Genomic_DNA"/>
</dbReference>
<keyword evidence="1" id="KW-1133">Transmembrane helix</keyword>
<accession>A0A3M6HEU7</accession>
<evidence type="ECO:0000313" key="3">
    <source>
        <dbReference type="Proteomes" id="UP000271531"/>
    </source>
</evidence>
<dbReference type="AlphaFoldDB" id="A0A3M6HEU7"/>
<feature type="transmembrane region" description="Helical" evidence="1">
    <location>
        <begin position="77"/>
        <end position="99"/>
    </location>
</feature>
<reference evidence="2 3" key="1">
    <citation type="submission" date="2018-08" db="EMBL/GenBank/DDBJ databases">
        <title>Recombination of ecologically and evolutionarily significant loci maintains genetic cohesion in the Pseudomonas syringae species complex.</title>
        <authorList>
            <person name="Dillon M."/>
            <person name="Thakur S."/>
            <person name="Almeida R.N.D."/>
            <person name="Weir B.S."/>
            <person name="Guttman D.S."/>
        </authorList>
    </citation>
    <scope>NUCLEOTIDE SEQUENCE [LARGE SCALE GENOMIC DNA]</scope>
    <source>
        <strain evidence="2 3">ICMP 4525</strain>
    </source>
</reference>